<accession>A0AAD5J014</accession>
<sequence>MEGGVLKVVRDAFLAMKGTRQRNLYFLDGHFETQNENPNSLQQVEFEVPKKSEKASPTVDGPDDQDEISIEVEDSTPLSEIRQQPESIATSRPKRDIRKLARYTDMVENVEIFYDSQSVICLAKNQVCHAHTKHINVRYHFVREIVDEGNILLQKIGTANNYADMLTNVVTGIKFQHCLNFINISRARSA</sequence>
<dbReference type="EMBL" id="JAJSOW010000101">
    <property type="protein sequence ID" value="KAI9181172.1"/>
    <property type="molecule type" value="Genomic_DNA"/>
</dbReference>
<dbReference type="AlphaFoldDB" id="A0AAD5J014"/>
<reference evidence="2" key="2">
    <citation type="submission" date="2023-02" db="EMBL/GenBank/DDBJ databases">
        <authorList>
            <person name="Swenson N.G."/>
            <person name="Wegrzyn J.L."/>
            <person name="Mcevoy S.L."/>
        </authorList>
    </citation>
    <scope>NUCLEOTIDE SEQUENCE</scope>
    <source>
        <strain evidence="2">91603</strain>
        <tissue evidence="2">Leaf</tissue>
    </source>
</reference>
<comment type="caution">
    <text evidence="2">The sequence shown here is derived from an EMBL/GenBank/DDBJ whole genome shotgun (WGS) entry which is preliminary data.</text>
</comment>
<dbReference type="CDD" id="cd09272">
    <property type="entry name" value="RNase_HI_RT_Ty1"/>
    <property type="match status" value="1"/>
</dbReference>
<evidence type="ECO:0000313" key="3">
    <source>
        <dbReference type="Proteomes" id="UP001064489"/>
    </source>
</evidence>
<protein>
    <recommendedName>
        <fullName evidence="4">Polyprotein</fullName>
    </recommendedName>
</protein>
<feature type="region of interest" description="Disordered" evidence="1">
    <location>
        <begin position="46"/>
        <end position="68"/>
    </location>
</feature>
<name>A0AAD5J014_ACENE</name>
<evidence type="ECO:0008006" key="4">
    <source>
        <dbReference type="Google" id="ProtNLM"/>
    </source>
</evidence>
<evidence type="ECO:0000313" key="2">
    <source>
        <dbReference type="EMBL" id="KAI9181172.1"/>
    </source>
</evidence>
<proteinExistence type="predicted"/>
<keyword evidence="3" id="KW-1185">Reference proteome</keyword>
<gene>
    <name evidence="2" type="ORF">LWI28_012125</name>
</gene>
<evidence type="ECO:0000256" key="1">
    <source>
        <dbReference type="SAM" id="MobiDB-lite"/>
    </source>
</evidence>
<dbReference type="Proteomes" id="UP001064489">
    <property type="component" value="Chromosome 4"/>
</dbReference>
<reference evidence="2" key="1">
    <citation type="journal article" date="2022" name="Plant J.">
        <title>Strategies of tolerance reflected in two North American maple genomes.</title>
        <authorList>
            <person name="McEvoy S.L."/>
            <person name="Sezen U.U."/>
            <person name="Trouern-Trend A."/>
            <person name="McMahon S.M."/>
            <person name="Schaberg P.G."/>
            <person name="Yang J."/>
            <person name="Wegrzyn J.L."/>
            <person name="Swenson N.G."/>
        </authorList>
    </citation>
    <scope>NUCLEOTIDE SEQUENCE</scope>
    <source>
        <strain evidence="2">91603</strain>
    </source>
</reference>
<organism evidence="2 3">
    <name type="scientific">Acer negundo</name>
    <name type="common">Box elder</name>
    <dbReference type="NCBI Taxonomy" id="4023"/>
    <lineage>
        <taxon>Eukaryota</taxon>
        <taxon>Viridiplantae</taxon>
        <taxon>Streptophyta</taxon>
        <taxon>Embryophyta</taxon>
        <taxon>Tracheophyta</taxon>
        <taxon>Spermatophyta</taxon>
        <taxon>Magnoliopsida</taxon>
        <taxon>eudicotyledons</taxon>
        <taxon>Gunneridae</taxon>
        <taxon>Pentapetalae</taxon>
        <taxon>rosids</taxon>
        <taxon>malvids</taxon>
        <taxon>Sapindales</taxon>
        <taxon>Sapindaceae</taxon>
        <taxon>Hippocastanoideae</taxon>
        <taxon>Acereae</taxon>
        <taxon>Acer</taxon>
    </lineage>
</organism>